<organism evidence="5 6">
    <name type="scientific">Sphingobacterium zeae</name>
    <dbReference type="NCBI Taxonomy" id="1776859"/>
    <lineage>
        <taxon>Bacteria</taxon>
        <taxon>Pseudomonadati</taxon>
        <taxon>Bacteroidota</taxon>
        <taxon>Sphingobacteriia</taxon>
        <taxon>Sphingobacteriales</taxon>
        <taxon>Sphingobacteriaceae</taxon>
        <taxon>Sphingobacterium</taxon>
    </lineage>
</organism>
<keyword evidence="1 3" id="KW-0597">Phosphoprotein</keyword>
<feature type="domain" description="Response regulatory" evidence="4">
    <location>
        <begin position="40"/>
        <end position="160"/>
    </location>
</feature>
<dbReference type="PROSITE" id="PS50110">
    <property type="entry name" value="RESPONSE_REGULATORY"/>
    <property type="match status" value="2"/>
</dbReference>
<feature type="domain" description="Response regulatory" evidence="4">
    <location>
        <begin position="184"/>
        <end position="302"/>
    </location>
</feature>
<evidence type="ECO:0000313" key="5">
    <source>
        <dbReference type="EMBL" id="MDQ1150748.1"/>
    </source>
</evidence>
<dbReference type="Pfam" id="PF00072">
    <property type="entry name" value="Response_reg"/>
    <property type="match status" value="2"/>
</dbReference>
<keyword evidence="6" id="KW-1185">Reference proteome</keyword>
<evidence type="ECO:0000259" key="4">
    <source>
        <dbReference type="PROSITE" id="PS50110"/>
    </source>
</evidence>
<evidence type="ECO:0000313" key="6">
    <source>
        <dbReference type="Proteomes" id="UP001244640"/>
    </source>
</evidence>
<evidence type="ECO:0000256" key="1">
    <source>
        <dbReference type="ARBA" id="ARBA00022553"/>
    </source>
</evidence>
<feature type="modified residue" description="4-aspartylphosphate" evidence="3">
    <location>
        <position position="90"/>
    </location>
</feature>
<dbReference type="SUPFAM" id="SSF52172">
    <property type="entry name" value="CheY-like"/>
    <property type="match status" value="2"/>
</dbReference>
<protein>
    <submittedName>
        <fullName evidence="5">CheY-like chemotaxis protein</fullName>
    </submittedName>
</protein>
<dbReference type="CDD" id="cd17546">
    <property type="entry name" value="REC_hyHK_CKI1_RcsC-like"/>
    <property type="match status" value="2"/>
</dbReference>
<gene>
    <name evidence="5" type="ORF">QE382_002732</name>
</gene>
<feature type="modified residue" description="4-aspartylphosphate" evidence="3">
    <location>
        <position position="235"/>
    </location>
</feature>
<evidence type="ECO:0000256" key="3">
    <source>
        <dbReference type="PROSITE-ProRule" id="PRU00169"/>
    </source>
</evidence>
<dbReference type="InterPro" id="IPR011006">
    <property type="entry name" value="CheY-like_superfamily"/>
</dbReference>
<evidence type="ECO:0000256" key="2">
    <source>
        <dbReference type="ARBA" id="ARBA00023012"/>
    </source>
</evidence>
<dbReference type="PANTHER" id="PTHR45339:SF1">
    <property type="entry name" value="HYBRID SIGNAL TRANSDUCTION HISTIDINE KINASE J"/>
    <property type="match status" value="1"/>
</dbReference>
<reference evidence="5 6" key="1">
    <citation type="submission" date="2023-07" db="EMBL/GenBank/DDBJ databases">
        <title>Functional and genomic diversity of the sorghum phyllosphere microbiome.</title>
        <authorList>
            <person name="Shade A."/>
        </authorList>
    </citation>
    <scope>NUCLEOTIDE SEQUENCE [LARGE SCALE GENOMIC DNA]</scope>
    <source>
        <strain evidence="5 6">SORGH_AS_0892</strain>
    </source>
</reference>
<accession>A0ABU0U8Y2</accession>
<dbReference type="InterPro" id="IPR001789">
    <property type="entry name" value="Sig_transdc_resp-reg_receiver"/>
</dbReference>
<proteinExistence type="predicted"/>
<keyword evidence="2" id="KW-0902">Two-component regulatory system</keyword>
<dbReference type="Gene3D" id="3.40.50.2300">
    <property type="match status" value="2"/>
</dbReference>
<name>A0ABU0U8Y2_9SPHI</name>
<dbReference type="EMBL" id="JAUTBA010000001">
    <property type="protein sequence ID" value="MDQ1150748.1"/>
    <property type="molecule type" value="Genomic_DNA"/>
</dbReference>
<comment type="caution">
    <text evidence="5">The sequence shown here is derived from an EMBL/GenBank/DDBJ whole genome shotgun (WGS) entry which is preliminary data.</text>
</comment>
<sequence>MGSHLSLISQMGSGSVFFFDIKVPYEIPEWKVEDEISIKTALIVDDNESNRIILEHMLAYKDIKSSLASNGMEALDIMLKGERFDVILMDHHMPIMSGLETIDKIKGLLNRHKETTPFILLAASSEELEKYTSRKNTENMYLLMKPIKSNELYQILKNINKNTAAENIVNQVGGQPPLFVLPSEVLLVDDNPVNMALNNKLIRDFAPTVQLTEAVNGMQALEECNKKQFVVIIIDVQMPTMSGIDATRYIRMLPGYQDVPIIGLTAGSVPEERERCIEYGMNDLHAKPIRQAELFDVLKKYIKVD</sequence>
<dbReference type="PANTHER" id="PTHR45339">
    <property type="entry name" value="HYBRID SIGNAL TRANSDUCTION HISTIDINE KINASE J"/>
    <property type="match status" value="1"/>
</dbReference>
<dbReference type="RefSeq" id="WP_370877895.1">
    <property type="nucleotide sequence ID" value="NZ_JAUTBA010000001.1"/>
</dbReference>
<dbReference type="SMART" id="SM00448">
    <property type="entry name" value="REC"/>
    <property type="match status" value="2"/>
</dbReference>
<dbReference type="Proteomes" id="UP001244640">
    <property type="component" value="Unassembled WGS sequence"/>
</dbReference>